<comment type="caution">
    <text evidence="2">The sequence shown here is derived from an EMBL/GenBank/DDBJ whole genome shotgun (WGS) entry which is preliminary data.</text>
</comment>
<dbReference type="Proteomes" id="UP001275084">
    <property type="component" value="Unassembled WGS sequence"/>
</dbReference>
<keyword evidence="3" id="KW-1185">Reference proteome</keyword>
<name>A0AAJ0MCX4_9PEZI</name>
<evidence type="ECO:0000313" key="2">
    <source>
        <dbReference type="EMBL" id="KAK3350036.1"/>
    </source>
</evidence>
<feature type="compositionally biased region" description="Low complexity" evidence="1">
    <location>
        <begin position="111"/>
        <end position="120"/>
    </location>
</feature>
<evidence type="ECO:0000256" key="1">
    <source>
        <dbReference type="SAM" id="MobiDB-lite"/>
    </source>
</evidence>
<sequence>MNAVWHPRVSIPLSLPHCAVAIRLLRARCHGGLETKQGTTRQGYLREKRCHIRVAIFPASDSIGRSLKPTKTSCLELSGQFCLGAVVWRRQRPDVVDSQALAPPSTPRTPFPETTPRTAY</sequence>
<dbReference type="EMBL" id="JAUIQD010000005">
    <property type="protein sequence ID" value="KAK3350036.1"/>
    <property type="molecule type" value="Genomic_DNA"/>
</dbReference>
<reference evidence="2" key="1">
    <citation type="journal article" date="2023" name="Mol. Phylogenet. Evol.">
        <title>Genome-scale phylogeny and comparative genomics of the fungal order Sordariales.</title>
        <authorList>
            <person name="Hensen N."/>
            <person name="Bonometti L."/>
            <person name="Westerberg I."/>
            <person name="Brannstrom I.O."/>
            <person name="Guillou S."/>
            <person name="Cros-Aarteil S."/>
            <person name="Calhoun S."/>
            <person name="Haridas S."/>
            <person name="Kuo A."/>
            <person name="Mondo S."/>
            <person name="Pangilinan J."/>
            <person name="Riley R."/>
            <person name="LaButti K."/>
            <person name="Andreopoulos B."/>
            <person name="Lipzen A."/>
            <person name="Chen C."/>
            <person name="Yan M."/>
            <person name="Daum C."/>
            <person name="Ng V."/>
            <person name="Clum A."/>
            <person name="Steindorff A."/>
            <person name="Ohm R.A."/>
            <person name="Martin F."/>
            <person name="Silar P."/>
            <person name="Natvig D.O."/>
            <person name="Lalanne C."/>
            <person name="Gautier V."/>
            <person name="Ament-Velasquez S.L."/>
            <person name="Kruys A."/>
            <person name="Hutchinson M.I."/>
            <person name="Powell A.J."/>
            <person name="Barry K."/>
            <person name="Miller A.N."/>
            <person name="Grigoriev I.V."/>
            <person name="Debuchy R."/>
            <person name="Gladieux P."/>
            <person name="Hiltunen Thoren M."/>
            <person name="Johannesson H."/>
        </authorList>
    </citation>
    <scope>NUCLEOTIDE SEQUENCE</scope>
    <source>
        <strain evidence="2">CBS 955.72</strain>
    </source>
</reference>
<gene>
    <name evidence="2" type="ORF">B0T25DRAFT_257361</name>
</gene>
<protein>
    <submittedName>
        <fullName evidence="2">Uncharacterized protein</fullName>
    </submittedName>
</protein>
<accession>A0AAJ0MCX4</accession>
<proteinExistence type="predicted"/>
<evidence type="ECO:0000313" key="3">
    <source>
        <dbReference type="Proteomes" id="UP001275084"/>
    </source>
</evidence>
<organism evidence="2 3">
    <name type="scientific">Lasiosphaeria hispida</name>
    <dbReference type="NCBI Taxonomy" id="260671"/>
    <lineage>
        <taxon>Eukaryota</taxon>
        <taxon>Fungi</taxon>
        <taxon>Dikarya</taxon>
        <taxon>Ascomycota</taxon>
        <taxon>Pezizomycotina</taxon>
        <taxon>Sordariomycetes</taxon>
        <taxon>Sordariomycetidae</taxon>
        <taxon>Sordariales</taxon>
        <taxon>Lasiosphaeriaceae</taxon>
        <taxon>Lasiosphaeria</taxon>
    </lineage>
</organism>
<reference evidence="2" key="2">
    <citation type="submission" date="2023-06" db="EMBL/GenBank/DDBJ databases">
        <authorList>
            <consortium name="Lawrence Berkeley National Laboratory"/>
            <person name="Haridas S."/>
            <person name="Hensen N."/>
            <person name="Bonometti L."/>
            <person name="Westerberg I."/>
            <person name="Brannstrom I.O."/>
            <person name="Guillou S."/>
            <person name="Cros-Aarteil S."/>
            <person name="Calhoun S."/>
            <person name="Kuo A."/>
            <person name="Mondo S."/>
            <person name="Pangilinan J."/>
            <person name="Riley R."/>
            <person name="Labutti K."/>
            <person name="Andreopoulos B."/>
            <person name="Lipzen A."/>
            <person name="Chen C."/>
            <person name="Yanf M."/>
            <person name="Daum C."/>
            <person name="Ng V."/>
            <person name="Clum A."/>
            <person name="Steindorff A."/>
            <person name="Ohm R."/>
            <person name="Martin F."/>
            <person name="Silar P."/>
            <person name="Natvig D."/>
            <person name="Lalanne C."/>
            <person name="Gautier V."/>
            <person name="Ament-Velasquez S.L."/>
            <person name="Kruys A."/>
            <person name="Hutchinson M.I."/>
            <person name="Powell A.J."/>
            <person name="Barry K."/>
            <person name="Miller A.N."/>
            <person name="Grigoriev I.V."/>
            <person name="Debuchy R."/>
            <person name="Gladieux P."/>
            <person name="Thoren M.H."/>
            <person name="Johannesson H."/>
        </authorList>
    </citation>
    <scope>NUCLEOTIDE SEQUENCE</scope>
    <source>
        <strain evidence="2">CBS 955.72</strain>
    </source>
</reference>
<feature type="region of interest" description="Disordered" evidence="1">
    <location>
        <begin position="96"/>
        <end position="120"/>
    </location>
</feature>
<dbReference type="AlphaFoldDB" id="A0AAJ0MCX4"/>